<evidence type="ECO:0000313" key="1">
    <source>
        <dbReference type="EMBL" id="MFD2841039.1"/>
    </source>
</evidence>
<protein>
    <submittedName>
        <fullName evidence="1">Uncharacterized protein</fullName>
    </submittedName>
</protein>
<accession>A0ABW5XH24</accession>
<dbReference type="EMBL" id="JBHUOP010000004">
    <property type="protein sequence ID" value="MFD2841039.1"/>
    <property type="molecule type" value="Genomic_DNA"/>
</dbReference>
<keyword evidence="2" id="KW-1185">Reference proteome</keyword>
<gene>
    <name evidence="1" type="ORF">ACFSYH_10740</name>
</gene>
<name>A0ABW5XH24_9MICO</name>
<dbReference type="Proteomes" id="UP001597391">
    <property type="component" value="Unassembled WGS sequence"/>
</dbReference>
<organism evidence="1 2">
    <name type="scientific">Populibacterium corticicola</name>
    <dbReference type="NCBI Taxonomy" id="1812826"/>
    <lineage>
        <taxon>Bacteria</taxon>
        <taxon>Bacillati</taxon>
        <taxon>Actinomycetota</taxon>
        <taxon>Actinomycetes</taxon>
        <taxon>Micrococcales</taxon>
        <taxon>Jonesiaceae</taxon>
        <taxon>Populibacterium</taxon>
    </lineage>
</organism>
<sequence length="119" mass="13414">MSIEQTISTLQEIDRLAKHAQKKLGAPDLPYYSMWFNSMVAEAFVYARGMCNGSTAYFSEKDVAICMYEVARWNNSILIDLTAGADVAGQEQYMSEFAHEIFEDLLIWLRSLDGVDGSL</sequence>
<reference evidence="2" key="1">
    <citation type="journal article" date="2019" name="Int. J. Syst. Evol. Microbiol.">
        <title>The Global Catalogue of Microorganisms (GCM) 10K type strain sequencing project: providing services to taxonomists for standard genome sequencing and annotation.</title>
        <authorList>
            <consortium name="The Broad Institute Genomics Platform"/>
            <consortium name="The Broad Institute Genome Sequencing Center for Infectious Disease"/>
            <person name="Wu L."/>
            <person name="Ma J."/>
        </authorList>
    </citation>
    <scope>NUCLEOTIDE SEQUENCE [LARGE SCALE GENOMIC DNA]</scope>
    <source>
        <strain evidence="2">KCTC 33576</strain>
    </source>
</reference>
<comment type="caution">
    <text evidence="1">The sequence shown here is derived from an EMBL/GenBank/DDBJ whole genome shotgun (WGS) entry which is preliminary data.</text>
</comment>
<dbReference type="RefSeq" id="WP_377466963.1">
    <property type="nucleotide sequence ID" value="NZ_JBHUOP010000004.1"/>
</dbReference>
<evidence type="ECO:0000313" key="2">
    <source>
        <dbReference type="Proteomes" id="UP001597391"/>
    </source>
</evidence>
<proteinExistence type="predicted"/>